<dbReference type="InterPro" id="IPR011335">
    <property type="entry name" value="Restrct_endonuc-II-like"/>
</dbReference>
<dbReference type="Pfam" id="PF03852">
    <property type="entry name" value="Vsr"/>
    <property type="match status" value="1"/>
</dbReference>
<evidence type="ECO:0000256" key="3">
    <source>
        <dbReference type="ARBA" id="ARBA00022763"/>
    </source>
</evidence>
<keyword evidence="4" id="KW-0378">Hydrolase</keyword>
<proteinExistence type="inferred from homology"/>
<evidence type="ECO:0000256" key="1">
    <source>
        <dbReference type="ARBA" id="ARBA00022722"/>
    </source>
</evidence>
<keyword evidence="3" id="KW-0227">DNA damage</keyword>
<dbReference type="GO" id="GO:0016787">
    <property type="term" value="F:hydrolase activity"/>
    <property type="evidence" value="ECO:0007669"/>
    <property type="project" value="UniProtKB-KW"/>
</dbReference>
<evidence type="ECO:0000256" key="6">
    <source>
        <dbReference type="ARBA" id="ARBA00029466"/>
    </source>
</evidence>
<dbReference type="AlphaFoldDB" id="A0AB33JUP8"/>
<sequence length="159" mass="17841">MPSSDWVPPEGSWASSAANRNNMQAIRSRDTKPEQALRSLLHSAGLRYRVCTPPLPGLRRTADVVFRPTKVAVFVDGCYWHGCPEHYVPPKTNPGYWSEKVARNVARDRDTDARLKAAGWMVLRFWEHESPDSCALVVRNAVAGRRQSLLSGKQAKSQQ</sequence>
<gene>
    <name evidence="7" type="ORF">KCMC57_33370</name>
</gene>
<evidence type="ECO:0000313" key="7">
    <source>
        <dbReference type="EMBL" id="BFP46969.1"/>
    </source>
</evidence>
<dbReference type="EMBL" id="AP035881">
    <property type="protein sequence ID" value="BFP46969.1"/>
    <property type="molecule type" value="Genomic_DNA"/>
</dbReference>
<dbReference type="Gene3D" id="3.40.960.10">
    <property type="entry name" value="VSR Endonuclease"/>
    <property type="match status" value="1"/>
</dbReference>
<dbReference type="RefSeq" id="WP_407989348.1">
    <property type="nucleotide sequence ID" value="NZ_AP035881.2"/>
</dbReference>
<dbReference type="NCBIfam" id="TIGR00632">
    <property type="entry name" value="vsr"/>
    <property type="match status" value="1"/>
</dbReference>
<comment type="similarity">
    <text evidence="6">Belongs to the Vsr family.</text>
</comment>
<evidence type="ECO:0000256" key="2">
    <source>
        <dbReference type="ARBA" id="ARBA00022759"/>
    </source>
</evidence>
<name>A0AB33JUP8_9ACTN</name>
<protein>
    <submittedName>
        <fullName evidence="7">Very short patch repair endonuclease</fullName>
    </submittedName>
</protein>
<dbReference type="SUPFAM" id="SSF52980">
    <property type="entry name" value="Restriction endonuclease-like"/>
    <property type="match status" value="1"/>
</dbReference>
<keyword evidence="1" id="KW-0540">Nuclease</keyword>
<evidence type="ECO:0000256" key="5">
    <source>
        <dbReference type="ARBA" id="ARBA00023204"/>
    </source>
</evidence>
<evidence type="ECO:0000256" key="4">
    <source>
        <dbReference type="ARBA" id="ARBA00022801"/>
    </source>
</evidence>
<accession>A0AB33JUP8</accession>
<dbReference type="GO" id="GO:0006298">
    <property type="term" value="P:mismatch repair"/>
    <property type="evidence" value="ECO:0007669"/>
    <property type="project" value="InterPro"/>
</dbReference>
<dbReference type="InterPro" id="IPR004603">
    <property type="entry name" value="DNA_mismatch_endonuc_vsr"/>
</dbReference>
<keyword evidence="5" id="KW-0234">DNA repair</keyword>
<dbReference type="CDD" id="cd00221">
    <property type="entry name" value="Vsr"/>
    <property type="match status" value="1"/>
</dbReference>
<reference evidence="7" key="1">
    <citation type="submission" date="2024-07" db="EMBL/GenBank/DDBJ databases">
        <title>Complete genome sequences of cellulolytic bacteria, Kitasatospora sp. CMC57 and Streptomyces sp. CMC78, isolated from Japanese agricultural soil.</title>
        <authorList>
            <person name="Hashimoto T."/>
            <person name="Ito M."/>
            <person name="Iwamoto M."/>
            <person name="Fukahori D."/>
            <person name="Shoda T."/>
            <person name="Sakoda M."/>
            <person name="Morohoshi T."/>
            <person name="Mitsuboshi M."/>
            <person name="Nishizawa T."/>
        </authorList>
    </citation>
    <scope>NUCLEOTIDE SEQUENCE</scope>
    <source>
        <strain evidence="7">CMC57</strain>
    </source>
</reference>
<dbReference type="GO" id="GO:0004519">
    <property type="term" value="F:endonuclease activity"/>
    <property type="evidence" value="ECO:0007669"/>
    <property type="project" value="UniProtKB-KW"/>
</dbReference>
<organism evidence="7">
    <name type="scientific">Kitasatospora sp. CMC57</name>
    <dbReference type="NCBI Taxonomy" id="3231513"/>
    <lineage>
        <taxon>Bacteria</taxon>
        <taxon>Bacillati</taxon>
        <taxon>Actinomycetota</taxon>
        <taxon>Actinomycetes</taxon>
        <taxon>Kitasatosporales</taxon>
        <taxon>Streptomycetaceae</taxon>
        <taxon>Kitasatospora</taxon>
    </lineage>
</organism>
<keyword evidence="2 7" id="KW-0255">Endonuclease</keyword>